<dbReference type="STRING" id="299255.SAMN02745129_0680"/>
<evidence type="ECO:0000259" key="3">
    <source>
        <dbReference type="Pfam" id="PF16925"/>
    </source>
</evidence>
<dbReference type="SUPFAM" id="SSF48498">
    <property type="entry name" value="Tetracyclin repressor-like, C-terminal domain"/>
    <property type="match status" value="1"/>
</dbReference>
<name>A0A1M5MJZ8_9GAMM</name>
<dbReference type="Gene3D" id="1.10.10.60">
    <property type="entry name" value="Homeodomain-like"/>
    <property type="match status" value="1"/>
</dbReference>
<gene>
    <name evidence="4" type="ORF">SAMN02745129_0680</name>
</gene>
<reference evidence="4 5" key="1">
    <citation type="submission" date="2016-11" db="EMBL/GenBank/DDBJ databases">
        <authorList>
            <person name="Jaros S."/>
            <person name="Januszkiewicz K."/>
            <person name="Wedrychowicz H."/>
        </authorList>
    </citation>
    <scope>NUCLEOTIDE SEQUENCE [LARGE SCALE GENOMIC DNA]</scope>
    <source>
        <strain evidence="4 5">DSM 16917</strain>
    </source>
</reference>
<dbReference type="Gene3D" id="1.10.357.10">
    <property type="entry name" value="Tetracycline Repressor, domain 2"/>
    <property type="match status" value="1"/>
</dbReference>
<accession>A0A1M5MJZ8</accession>
<proteinExistence type="predicted"/>
<dbReference type="InterPro" id="IPR011075">
    <property type="entry name" value="TetR_C"/>
</dbReference>
<dbReference type="Pfam" id="PF16925">
    <property type="entry name" value="TetR_C_13"/>
    <property type="match status" value="1"/>
</dbReference>
<evidence type="ECO:0000256" key="2">
    <source>
        <dbReference type="ARBA" id="ARBA00023163"/>
    </source>
</evidence>
<dbReference type="PANTHER" id="PTHR47506">
    <property type="entry name" value="TRANSCRIPTIONAL REGULATORY PROTEIN"/>
    <property type="match status" value="1"/>
</dbReference>
<organism evidence="4 5">
    <name type="scientific">Ferrimonas marina</name>
    <dbReference type="NCBI Taxonomy" id="299255"/>
    <lineage>
        <taxon>Bacteria</taxon>
        <taxon>Pseudomonadati</taxon>
        <taxon>Pseudomonadota</taxon>
        <taxon>Gammaproteobacteria</taxon>
        <taxon>Alteromonadales</taxon>
        <taxon>Ferrimonadaceae</taxon>
        <taxon>Ferrimonas</taxon>
    </lineage>
</organism>
<dbReference type="SUPFAM" id="SSF46689">
    <property type="entry name" value="Homeodomain-like"/>
    <property type="match status" value="1"/>
</dbReference>
<dbReference type="AlphaFoldDB" id="A0A1M5MJZ8"/>
<dbReference type="InterPro" id="IPR036271">
    <property type="entry name" value="Tet_transcr_reg_TetR-rel_C_sf"/>
</dbReference>
<sequence length="198" mass="22628">MSKGERTRQQILHQGLVFSSQFGLADVTIGNLSSLCDLSRTGVISHFKNKEDMQIAILEYSELRFTEWVLKPARDPDPLTHLHQLFTLWQGWTVRMLEQEQTSCPLIKALVEFQHRPDSAVKRFALDQQARLLSYLGKLVQRAVDSHQLAPGTHADALAYQLFALNLGHTIAQSANPDPNSPQWFEQRVRAWLSPYQH</sequence>
<dbReference type="EMBL" id="FQXG01000001">
    <property type="protein sequence ID" value="SHG77824.1"/>
    <property type="molecule type" value="Genomic_DNA"/>
</dbReference>
<dbReference type="PANTHER" id="PTHR47506:SF6">
    <property type="entry name" value="HTH-TYPE TRANSCRIPTIONAL REPRESSOR NEMR"/>
    <property type="match status" value="1"/>
</dbReference>
<feature type="domain" description="Tetracyclin repressor-like C-terminal" evidence="3">
    <location>
        <begin position="80"/>
        <end position="186"/>
    </location>
</feature>
<protein>
    <submittedName>
        <fullName evidence="4">DNA-binding transcriptional regulator, AcrR family</fullName>
    </submittedName>
</protein>
<keyword evidence="2" id="KW-0804">Transcription</keyword>
<evidence type="ECO:0000313" key="4">
    <source>
        <dbReference type="EMBL" id="SHG77824.1"/>
    </source>
</evidence>
<evidence type="ECO:0000256" key="1">
    <source>
        <dbReference type="ARBA" id="ARBA00023015"/>
    </source>
</evidence>
<dbReference type="Proteomes" id="UP000184268">
    <property type="component" value="Unassembled WGS sequence"/>
</dbReference>
<dbReference type="RefSeq" id="WP_067664532.1">
    <property type="nucleotide sequence ID" value="NZ_FQXG01000001.1"/>
</dbReference>
<dbReference type="InterPro" id="IPR009057">
    <property type="entry name" value="Homeodomain-like_sf"/>
</dbReference>
<keyword evidence="5" id="KW-1185">Reference proteome</keyword>
<dbReference type="OrthoDB" id="326421at2"/>
<keyword evidence="1" id="KW-0805">Transcription regulation</keyword>
<evidence type="ECO:0000313" key="5">
    <source>
        <dbReference type="Proteomes" id="UP000184268"/>
    </source>
</evidence>
<dbReference type="GO" id="GO:0003677">
    <property type="term" value="F:DNA binding"/>
    <property type="evidence" value="ECO:0007669"/>
    <property type="project" value="UniProtKB-KW"/>
</dbReference>
<keyword evidence="4" id="KW-0238">DNA-binding</keyword>